<sequence length="446" mass="48919">MTGTPSAQTAPKQAHFNLFMHGVGHHSAAWRAPDSHAERLRSVEYYQELAQIAERGKLDAVFFADGHSTSITAVEDGPLWHLEPLTLLSSLAQATERIGLVSTVSATFFTPFHAARMLASLDHISGGRIGWNVVTSMFDAEAQNHGMAQMPEHAVRYARAEEFVDVVLRLWESWPASSILIEREHRTDEADAPGRYADGTQLSELNHDGEHFSVRGPLNVPSPPQGRPVLFQAGASEQGRTLAARRAEGIYAVAYDLAAGQEYRGDVRRRIAGVGRDPDAVAIMPGLVTYVGSTMEEARAKQRALDELLPVESSLRQLSVFVGQDASGWALDAPVPELPPLEEFTGPKGRYATILRIVETERPTVRQLLGRLAAGGGHCTMVGTPESIADEIERWLDEGGADGFNLMPPSLPYGVEDFVEQVIPELQRRGRFRTDYEGTTLREHLS</sequence>
<feature type="binding site" evidence="6">
    <location>
        <position position="65"/>
    </location>
    <ligand>
        <name>FMN</name>
        <dbReference type="ChEBI" id="CHEBI:58210"/>
    </ligand>
</feature>
<dbReference type="GO" id="GO:0016705">
    <property type="term" value="F:oxidoreductase activity, acting on paired donors, with incorporation or reduction of molecular oxygen"/>
    <property type="evidence" value="ECO:0007669"/>
    <property type="project" value="InterPro"/>
</dbReference>
<dbReference type="GO" id="GO:0004497">
    <property type="term" value="F:monooxygenase activity"/>
    <property type="evidence" value="ECO:0007669"/>
    <property type="project" value="UniProtKB-KW"/>
</dbReference>
<protein>
    <submittedName>
        <fullName evidence="8">Monooxygenase</fullName>
    </submittedName>
</protein>
<dbReference type="Proteomes" id="UP000633136">
    <property type="component" value="Unassembled WGS sequence"/>
</dbReference>
<organism evidence="8 9">
    <name type="scientific">Nesterenkonia cremea</name>
    <dbReference type="NCBI Taxonomy" id="1882340"/>
    <lineage>
        <taxon>Bacteria</taxon>
        <taxon>Bacillati</taxon>
        <taxon>Actinomycetota</taxon>
        <taxon>Actinomycetes</taxon>
        <taxon>Micrococcales</taxon>
        <taxon>Micrococcaceae</taxon>
        <taxon>Nesterenkonia</taxon>
    </lineage>
</organism>
<dbReference type="InterPro" id="IPR016215">
    <property type="entry name" value="NTA_MOA"/>
</dbReference>
<keyword evidence="3" id="KW-0560">Oxidoreductase</keyword>
<evidence type="ECO:0000256" key="4">
    <source>
        <dbReference type="ARBA" id="ARBA00023033"/>
    </source>
</evidence>
<evidence type="ECO:0000256" key="1">
    <source>
        <dbReference type="ARBA" id="ARBA00022630"/>
    </source>
</evidence>
<evidence type="ECO:0000256" key="6">
    <source>
        <dbReference type="PIRSR" id="PIRSR000337-1"/>
    </source>
</evidence>
<evidence type="ECO:0000256" key="3">
    <source>
        <dbReference type="ARBA" id="ARBA00023002"/>
    </source>
</evidence>
<feature type="binding site" evidence="6">
    <location>
        <position position="153"/>
    </location>
    <ligand>
        <name>FMN</name>
        <dbReference type="ChEBI" id="CHEBI:58210"/>
    </ligand>
</feature>
<dbReference type="InterPro" id="IPR036661">
    <property type="entry name" value="Luciferase-like_sf"/>
</dbReference>
<feature type="binding site" evidence="6">
    <location>
        <position position="103"/>
    </location>
    <ligand>
        <name>FMN</name>
        <dbReference type="ChEBI" id="CHEBI:58210"/>
    </ligand>
</feature>
<proteinExistence type="inferred from homology"/>
<reference evidence="8" key="2">
    <citation type="submission" date="2020-09" db="EMBL/GenBank/DDBJ databases">
        <authorList>
            <person name="Sun Q."/>
            <person name="Zhou Y."/>
        </authorList>
    </citation>
    <scope>NUCLEOTIDE SEQUENCE</scope>
    <source>
        <strain evidence="8">CGMCC 1.15388</strain>
    </source>
</reference>
<evidence type="ECO:0000313" key="9">
    <source>
        <dbReference type="Proteomes" id="UP000633136"/>
    </source>
</evidence>
<accession>A0A917AU80</accession>
<dbReference type="Gene3D" id="3.20.20.30">
    <property type="entry name" value="Luciferase-like domain"/>
    <property type="match status" value="1"/>
</dbReference>
<keyword evidence="1 6" id="KW-0285">Flavoprotein</keyword>
<evidence type="ECO:0000256" key="2">
    <source>
        <dbReference type="ARBA" id="ARBA00022643"/>
    </source>
</evidence>
<dbReference type="AlphaFoldDB" id="A0A917AU80"/>
<keyword evidence="4 8" id="KW-0503">Monooxygenase</keyword>
<dbReference type="InterPro" id="IPR051260">
    <property type="entry name" value="Diverse_substr_monoxygenases"/>
</dbReference>
<evidence type="ECO:0000313" key="8">
    <source>
        <dbReference type="EMBL" id="GGE73003.1"/>
    </source>
</evidence>
<reference evidence="8" key="1">
    <citation type="journal article" date="2014" name="Int. J. Syst. Evol. Microbiol.">
        <title>Complete genome sequence of Corynebacterium casei LMG S-19264T (=DSM 44701T), isolated from a smear-ripened cheese.</title>
        <authorList>
            <consortium name="US DOE Joint Genome Institute (JGI-PGF)"/>
            <person name="Walter F."/>
            <person name="Albersmeier A."/>
            <person name="Kalinowski J."/>
            <person name="Ruckert C."/>
        </authorList>
    </citation>
    <scope>NUCLEOTIDE SEQUENCE</scope>
    <source>
        <strain evidence="8">CGMCC 1.15388</strain>
    </source>
</reference>
<dbReference type="PANTHER" id="PTHR30011:SF16">
    <property type="entry name" value="C2H2 FINGER DOMAIN TRANSCRIPTION FACTOR (EUROFUNG)-RELATED"/>
    <property type="match status" value="1"/>
</dbReference>
<dbReference type="RefSeq" id="WP_188685309.1">
    <property type="nucleotide sequence ID" value="NZ_BMIS01000009.1"/>
</dbReference>
<evidence type="ECO:0000256" key="5">
    <source>
        <dbReference type="ARBA" id="ARBA00033748"/>
    </source>
</evidence>
<dbReference type="EMBL" id="BMIS01000009">
    <property type="protein sequence ID" value="GGE73003.1"/>
    <property type="molecule type" value="Genomic_DNA"/>
</dbReference>
<keyword evidence="2 6" id="KW-0288">FMN</keyword>
<name>A0A917AU80_9MICC</name>
<gene>
    <name evidence="8" type="ORF">GCM10011401_20070</name>
</gene>
<feature type="domain" description="Luciferase-like" evidence="7">
    <location>
        <begin position="33"/>
        <end position="402"/>
    </location>
</feature>
<keyword evidence="9" id="KW-1185">Reference proteome</keyword>
<dbReference type="PANTHER" id="PTHR30011">
    <property type="entry name" value="ALKANESULFONATE MONOOXYGENASE-RELATED"/>
    <property type="match status" value="1"/>
</dbReference>
<feature type="binding site" evidence="6">
    <location>
        <position position="157"/>
    </location>
    <ligand>
        <name>FMN</name>
        <dbReference type="ChEBI" id="CHEBI:58210"/>
    </ligand>
</feature>
<dbReference type="SUPFAM" id="SSF51679">
    <property type="entry name" value="Bacterial luciferase-like"/>
    <property type="match status" value="1"/>
</dbReference>
<dbReference type="Pfam" id="PF00296">
    <property type="entry name" value="Bac_luciferase"/>
    <property type="match status" value="1"/>
</dbReference>
<comment type="caution">
    <text evidence="8">The sequence shown here is derived from an EMBL/GenBank/DDBJ whole genome shotgun (WGS) entry which is preliminary data.</text>
</comment>
<dbReference type="InterPro" id="IPR011251">
    <property type="entry name" value="Luciferase-like_dom"/>
</dbReference>
<comment type="similarity">
    <text evidence="5">Belongs to the NtaA/SnaA/DszA monooxygenase family.</text>
</comment>
<dbReference type="NCBIfam" id="TIGR03860">
    <property type="entry name" value="FMN_nitrolo"/>
    <property type="match status" value="1"/>
</dbReference>
<feature type="binding site" evidence="6">
    <location>
        <position position="236"/>
    </location>
    <ligand>
        <name>FMN</name>
        <dbReference type="ChEBI" id="CHEBI:58210"/>
    </ligand>
</feature>
<evidence type="ECO:0000259" key="7">
    <source>
        <dbReference type="Pfam" id="PF00296"/>
    </source>
</evidence>
<dbReference type="PIRSF" id="PIRSF000337">
    <property type="entry name" value="NTA_MOA"/>
    <property type="match status" value="1"/>
</dbReference>
<dbReference type="CDD" id="cd01095">
    <property type="entry name" value="Nitrilotriacetate_monoxgenase"/>
    <property type="match status" value="1"/>
</dbReference>